<dbReference type="AlphaFoldDB" id="A0A392RS70"/>
<dbReference type="Proteomes" id="UP000265520">
    <property type="component" value="Unassembled WGS sequence"/>
</dbReference>
<reference evidence="1 2" key="1">
    <citation type="journal article" date="2018" name="Front. Plant Sci.">
        <title>Red Clover (Trifolium pratense) and Zigzag Clover (T. medium) - A Picture of Genomic Similarities and Differences.</title>
        <authorList>
            <person name="Dluhosova J."/>
            <person name="Istvanek J."/>
            <person name="Nedelnik J."/>
            <person name="Repkova J."/>
        </authorList>
    </citation>
    <scope>NUCLEOTIDE SEQUENCE [LARGE SCALE GENOMIC DNA]</scope>
    <source>
        <strain evidence="2">cv. 10/8</strain>
        <tissue evidence="1">Leaf</tissue>
    </source>
</reference>
<keyword evidence="2" id="KW-1185">Reference proteome</keyword>
<comment type="caution">
    <text evidence="1">The sequence shown here is derived from an EMBL/GenBank/DDBJ whole genome shotgun (WGS) entry which is preliminary data.</text>
</comment>
<dbReference type="EMBL" id="LXQA010255892">
    <property type="protein sequence ID" value="MCI38435.1"/>
    <property type="molecule type" value="Genomic_DNA"/>
</dbReference>
<feature type="non-terminal residue" evidence="1">
    <location>
        <position position="23"/>
    </location>
</feature>
<organism evidence="1 2">
    <name type="scientific">Trifolium medium</name>
    <dbReference type="NCBI Taxonomy" id="97028"/>
    <lineage>
        <taxon>Eukaryota</taxon>
        <taxon>Viridiplantae</taxon>
        <taxon>Streptophyta</taxon>
        <taxon>Embryophyta</taxon>
        <taxon>Tracheophyta</taxon>
        <taxon>Spermatophyta</taxon>
        <taxon>Magnoliopsida</taxon>
        <taxon>eudicotyledons</taxon>
        <taxon>Gunneridae</taxon>
        <taxon>Pentapetalae</taxon>
        <taxon>rosids</taxon>
        <taxon>fabids</taxon>
        <taxon>Fabales</taxon>
        <taxon>Fabaceae</taxon>
        <taxon>Papilionoideae</taxon>
        <taxon>50 kb inversion clade</taxon>
        <taxon>NPAAA clade</taxon>
        <taxon>Hologalegina</taxon>
        <taxon>IRL clade</taxon>
        <taxon>Trifolieae</taxon>
        <taxon>Trifolium</taxon>
    </lineage>
</organism>
<proteinExistence type="predicted"/>
<protein>
    <submittedName>
        <fullName evidence="1">Uncharacterized protein</fullName>
    </submittedName>
</protein>
<sequence>MARCAVYSEIAGFISGSCASRNL</sequence>
<evidence type="ECO:0000313" key="1">
    <source>
        <dbReference type="EMBL" id="MCI38435.1"/>
    </source>
</evidence>
<accession>A0A392RS70</accession>
<evidence type="ECO:0000313" key="2">
    <source>
        <dbReference type="Proteomes" id="UP000265520"/>
    </source>
</evidence>
<name>A0A392RS70_9FABA</name>